<comment type="caution">
    <text evidence="1">The sequence shown here is derived from an EMBL/GenBank/DDBJ whole genome shotgun (WGS) entry which is preliminary data.</text>
</comment>
<dbReference type="AlphaFoldDB" id="A0A9W9PIA7"/>
<dbReference type="EMBL" id="JAPQKS010000002">
    <property type="protein sequence ID" value="KAJ5247214.1"/>
    <property type="molecule type" value="Genomic_DNA"/>
</dbReference>
<reference evidence="1" key="1">
    <citation type="submission" date="2022-11" db="EMBL/GenBank/DDBJ databases">
        <authorList>
            <person name="Petersen C."/>
        </authorList>
    </citation>
    <scope>NUCLEOTIDE SEQUENCE</scope>
    <source>
        <strain evidence="1">IBT 19713</strain>
    </source>
</reference>
<keyword evidence="2" id="KW-1185">Reference proteome</keyword>
<sequence>MKEAALSTFHMPDETIVLVKKMIDYVYTGDYSDLLDSPTDNPVDPKEPLPPISVLQLHAQIFILGDKYCIAELCDTAVEKYLTRIEEQFDPLEFLDSLPDVFFTELEKNMELRTAAIRISRQRLVSCFQDAAVRGKYESIAAQVPGFGLWPRKSHVGFTCEVSRLWSGKEGFRTPLFSFTLTQIYTRKLSSD</sequence>
<dbReference type="OrthoDB" id="6359816at2759"/>
<dbReference type="PANTHER" id="PTHR47843:SF5">
    <property type="entry name" value="BTB_POZ DOMAIN PROTEIN"/>
    <property type="match status" value="1"/>
</dbReference>
<dbReference type="GeneID" id="83198797"/>
<dbReference type="Proteomes" id="UP001150941">
    <property type="component" value="Unassembled WGS sequence"/>
</dbReference>
<evidence type="ECO:0008006" key="3">
    <source>
        <dbReference type="Google" id="ProtNLM"/>
    </source>
</evidence>
<dbReference type="InterPro" id="IPR011333">
    <property type="entry name" value="SKP1/BTB/POZ_sf"/>
</dbReference>
<accession>A0A9W9PIA7</accession>
<name>A0A9W9PIA7_9EURO</name>
<dbReference type="PANTHER" id="PTHR47843">
    <property type="entry name" value="BTB DOMAIN-CONTAINING PROTEIN-RELATED"/>
    <property type="match status" value="1"/>
</dbReference>
<dbReference type="Gene3D" id="3.30.710.10">
    <property type="entry name" value="Potassium Channel Kv1.1, Chain A"/>
    <property type="match status" value="1"/>
</dbReference>
<evidence type="ECO:0000313" key="1">
    <source>
        <dbReference type="EMBL" id="KAJ5247214.1"/>
    </source>
</evidence>
<proteinExistence type="predicted"/>
<protein>
    <recommendedName>
        <fullName evidence="3">BTB domain-containing protein</fullName>
    </recommendedName>
</protein>
<evidence type="ECO:0000313" key="2">
    <source>
        <dbReference type="Proteomes" id="UP001150941"/>
    </source>
</evidence>
<dbReference type="RefSeq" id="XP_058334635.1">
    <property type="nucleotide sequence ID" value="XM_058471494.1"/>
</dbReference>
<gene>
    <name evidence="1" type="ORF">N7468_002197</name>
</gene>
<organism evidence="1 2">
    <name type="scientific">Penicillium chermesinum</name>
    <dbReference type="NCBI Taxonomy" id="63820"/>
    <lineage>
        <taxon>Eukaryota</taxon>
        <taxon>Fungi</taxon>
        <taxon>Dikarya</taxon>
        <taxon>Ascomycota</taxon>
        <taxon>Pezizomycotina</taxon>
        <taxon>Eurotiomycetes</taxon>
        <taxon>Eurotiomycetidae</taxon>
        <taxon>Eurotiales</taxon>
        <taxon>Aspergillaceae</taxon>
        <taxon>Penicillium</taxon>
    </lineage>
</organism>
<reference evidence="1" key="2">
    <citation type="journal article" date="2023" name="IMA Fungus">
        <title>Comparative genomic study of the Penicillium genus elucidates a diverse pangenome and 15 lateral gene transfer events.</title>
        <authorList>
            <person name="Petersen C."/>
            <person name="Sorensen T."/>
            <person name="Nielsen M.R."/>
            <person name="Sondergaard T.E."/>
            <person name="Sorensen J.L."/>
            <person name="Fitzpatrick D.A."/>
            <person name="Frisvad J.C."/>
            <person name="Nielsen K.L."/>
        </authorList>
    </citation>
    <scope>NUCLEOTIDE SEQUENCE</scope>
    <source>
        <strain evidence="1">IBT 19713</strain>
    </source>
</reference>